<evidence type="ECO:0000256" key="2">
    <source>
        <dbReference type="SAM" id="SignalP"/>
    </source>
</evidence>
<feature type="signal peptide" evidence="2">
    <location>
        <begin position="1"/>
        <end position="23"/>
    </location>
</feature>
<evidence type="ECO:0000313" key="5">
    <source>
        <dbReference type="Proteomes" id="UP001165423"/>
    </source>
</evidence>
<keyword evidence="2" id="KW-0732">Signal</keyword>
<gene>
    <name evidence="4" type="ORF">MQC88_07925</name>
</gene>
<accession>A0ABT0A4H5</accession>
<keyword evidence="1 4" id="KW-0378">Hydrolase</keyword>
<sequence>MNSLRFKLALVLLAMLAWSAGDARTRALPQGRVCTSATPSSKHSLPANMCFQFDVAYGSNAKEKLDVYMPPKMVPGAPAILMVHGGGWWQGDKLDTPVVRNKVEAWVPTGVVFISVNYPLVPNANPLQQAQSVAKALAYAQRNAATWGADPDRFIVMGFSAGGHLVSLLAAQPSLATAQGARPWLGTVALDSAVYDVPAVMNNPYHQTLYDQAFGTDPALWSAASPMTQLRGRIAPFLAVCTTQEANSCVRAQQFVDKAMSYGTAASVLPQNLTHGQINDTLGLPSAYTTQVSGFMSSLYNGTVR</sequence>
<keyword evidence="5" id="KW-1185">Reference proteome</keyword>
<protein>
    <submittedName>
        <fullName evidence="4">Alpha/beta hydrolase</fullName>
    </submittedName>
</protein>
<comment type="caution">
    <text evidence="4">The sequence shown here is derived from an EMBL/GenBank/DDBJ whole genome shotgun (WGS) entry which is preliminary data.</text>
</comment>
<dbReference type="SUPFAM" id="SSF53474">
    <property type="entry name" value="alpha/beta-Hydrolases"/>
    <property type="match status" value="1"/>
</dbReference>
<evidence type="ECO:0000259" key="3">
    <source>
        <dbReference type="Pfam" id="PF20434"/>
    </source>
</evidence>
<proteinExistence type="predicted"/>
<dbReference type="InterPro" id="IPR049492">
    <property type="entry name" value="BD-FAE-like_dom"/>
</dbReference>
<dbReference type="PANTHER" id="PTHR48081:SF33">
    <property type="entry name" value="KYNURENINE FORMAMIDASE"/>
    <property type="match status" value="1"/>
</dbReference>
<dbReference type="Proteomes" id="UP001165423">
    <property type="component" value="Unassembled WGS sequence"/>
</dbReference>
<dbReference type="InterPro" id="IPR029058">
    <property type="entry name" value="AB_hydrolase_fold"/>
</dbReference>
<feature type="chain" id="PRO_5046505694" evidence="2">
    <location>
        <begin position="24"/>
        <end position="305"/>
    </location>
</feature>
<name>A0ABT0A4H5_9GAMM</name>
<evidence type="ECO:0000256" key="1">
    <source>
        <dbReference type="ARBA" id="ARBA00022801"/>
    </source>
</evidence>
<dbReference type="Gene3D" id="3.40.50.1820">
    <property type="entry name" value="alpha/beta hydrolase"/>
    <property type="match status" value="1"/>
</dbReference>
<dbReference type="EMBL" id="JALGCL010000002">
    <property type="protein sequence ID" value="MCJ0825885.1"/>
    <property type="molecule type" value="Genomic_DNA"/>
</dbReference>
<dbReference type="Pfam" id="PF20434">
    <property type="entry name" value="BD-FAE"/>
    <property type="match status" value="1"/>
</dbReference>
<dbReference type="RefSeq" id="WP_243320830.1">
    <property type="nucleotide sequence ID" value="NZ_JALGCL010000002.1"/>
</dbReference>
<reference evidence="4 5" key="1">
    <citation type="submission" date="2022-03" db="EMBL/GenBank/DDBJ databases">
        <title>Luteimonas soily sp. nov., a novel bacterium isolated from the soil.</title>
        <authorList>
            <person name="Zhang X."/>
        </authorList>
    </citation>
    <scope>NUCLEOTIDE SEQUENCE [LARGE SCALE GENOMIC DNA]</scope>
    <source>
        <strain evidence="4 5">50</strain>
    </source>
</reference>
<organism evidence="4 5">
    <name type="scientific">Cognatiluteimonas sedimenti</name>
    <dbReference type="NCBI Taxonomy" id="2927791"/>
    <lineage>
        <taxon>Bacteria</taxon>
        <taxon>Pseudomonadati</taxon>
        <taxon>Pseudomonadota</taxon>
        <taxon>Gammaproteobacteria</taxon>
        <taxon>Lysobacterales</taxon>
        <taxon>Lysobacteraceae</taxon>
        <taxon>Cognatiluteimonas</taxon>
    </lineage>
</organism>
<dbReference type="GO" id="GO:0016787">
    <property type="term" value="F:hydrolase activity"/>
    <property type="evidence" value="ECO:0007669"/>
    <property type="project" value="UniProtKB-KW"/>
</dbReference>
<dbReference type="PANTHER" id="PTHR48081">
    <property type="entry name" value="AB HYDROLASE SUPERFAMILY PROTEIN C4A8.06C"/>
    <property type="match status" value="1"/>
</dbReference>
<feature type="domain" description="BD-FAE-like" evidence="3">
    <location>
        <begin position="65"/>
        <end position="174"/>
    </location>
</feature>
<dbReference type="InterPro" id="IPR050300">
    <property type="entry name" value="GDXG_lipolytic_enzyme"/>
</dbReference>
<evidence type="ECO:0000313" key="4">
    <source>
        <dbReference type="EMBL" id="MCJ0825885.1"/>
    </source>
</evidence>